<protein>
    <submittedName>
        <fullName evidence="1">Uncharacterized protein</fullName>
    </submittedName>
</protein>
<gene>
    <name evidence="1" type="ORF">M896_110010</name>
</gene>
<accession>A0A0B2UI00</accession>
<organism evidence="1 2">
    <name type="scientific">Ordospora colligata OC4</name>
    <dbReference type="NCBI Taxonomy" id="1354746"/>
    <lineage>
        <taxon>Eukaryota</taxon>
        <taxon>Fungi</taxon>
        <taxon>Fungi incertae sedis</taxon>
        <taxon>Microsporidia</taxon>
        <taxon>Ordosporidae</taxon>
        <taxon>Ordospora</taxon>
    </lineage>
</organism>
<dbReference type="RefSeq" id="XP_014563015.1">
    <property type="nucleotide sequence ID" value="XM_014707529.1"/>
</dbReference>
<dbReference type="VEuPathDB" id="MicrosporidiaDB:M896_110010"/>
<sequence>MLPKSVVDVYNELKMVALGFKSPAFRAFFTTKAEEDFNGIKYMKESKEKDSAVKKYLEEQGELKDVLKRQSVIYNMFYDDASRI</sequence>
<dbReference type="InParanoid" id="A0A0B2UI00"/>
<comment type="caution">
    <text evidence="1">The sequence shown here is derived from an EMBL/GenBank/DDBJ whole genome shotgun (WGS) entry which is preliminary data.</text>
</comment>
<keyword evidence="2" id="KW-1185">Reference proteome</keyword>
<reference evidence="1 2" key="1">
    <citation type="journal article" date="2014" name="MBio">
        <title>The Ordospora colligata genome; evolution of extreme reduction in microsporidia and host-to-parasite horizontal gene transfer.</title>
        <authorList>
            <person name="Pombert J.-F."/>
            <person name="Haag K.L."/>
            <person name="Beidas S."/>
            <person name="Ebert D."/>
            <person name="Keeling P.J."/>
        </authorList>
    </citation>
    <scope>NUCLEOTIDE SEQUENCE [LARGE SCALE GENOMIC DNA]</scope>
    <source>
        <strain evidence="1 2">OC4</strain>
    </source>
</reference>
<evidence type="ECO:0000313" key="2">
    <source>
        <dbReference type="Proteomes" id="UP000031056"/>
    </source>
</evidence>
<dbReference type="AlphaFoldDB" id="A0A0B2UI00"/>
<proteinExistence type="predicted"/>
<dbReference type="InterPro" id="IPR056326">
    <property type="entry name" value="ISD11"/>
</dbReference>
<evidence type="ECO:0000313" key="1">
    <source>
        <dbReference type="EMBL" id="KHN68973.1"/>
    </source>
</evidence>
<dbReference type="HOGENOM" id="CLU_2527450_0_0_1"/>
<dbReference type="Proteomes" id="UP000031056">
    <property type="component" value="Unassembled WGS sequence"/>
</dbReference>
<dbReference type="GeneID" id="26262472"/>
<dbReference type="OrthoDB" id="275715at2759"/>
<dbReference type="Pfam" id="PF23511">
    <property type="entry name" value="Microp_apicomplexa_7"/>
    <property type="match status" value="1"/>
</dbReference>
<dbReference type="EMBL" id="JOKQ01000011">
    <property type="protein sequence ID" value="KHN68973.1"/>
    <property type="molecule type" value="Genomic_DNA"/>
</dbReference>
<name>A0A0B2UI00_9MICR</name>